<protein>
    <submittedName>
        <fullName evidence="2">Uncharacterized protein</fullName>
    </submittedName>
</protein>
<dbReference type="EMBL" id="VSSQ01105524">
    <property type="protein sequence ID" value="MPN45536.1"/>
    <property type="molecule type" value="Genomic_DNA"/>
</dbReference>
<organism evidence="2">
    <name type="scientific">bioreactor metagenome</name>
    <dbReference type="NCBI Taxonomy" id="1076179"/>
    <lineage>
        <taxon>unclassified sequences</taxon>
        <taxon>metagenomes</taxon>
        <taxon>ecological metagenomes</taxon>
    </lineage>
</organism>
<evidence type="ECO:0000313" key="2">
    <source>
        <dbReference type="EMBL" id="MPN45536.1"/>
    </source>
</evidence>
<comment type="caution">
    <text evidence="2">The sequence shown here is derived from an EMBL/GenBank/DDBJ whole genome shotgun (WGS) entry which is preliminary data.</text>
</comment>
<accession>A0A645I3T7</accession>
<dbReference type="AlphaFoldDB" id="A0A645I3T7"/>
<reference evidence="2" key="1">
    <citation type="submission" date="2019-08" db="EMBL/GenBank/DDBJ databases">
        <authorList>
            <person name="Kucharzyk K."/>
            <person name="Murdoch R.W."/>
            <person name="Higgins S."/>
            <person name="Loffler F."/>
        </authorList>
    </citation>
    <scope>NUCLEOTIDE SEQUENCE</scope>
</reference>
<gene>
    <name evidence="2" type="ORF">SDC9_193103</name>
</gene>
<feature type="compositionally biased region" description="Basic and acidic residues" evidence="1">
    <location>
        <begin position="1"/>
        <end position="13"/>
    </location>
</feature>
<name>A0A645I3T7_9ZZZZ</name>
<feature type="region of interest" description="Disordered" evidence="1">
    <location>
        <begin position="1"/>
        <end position="66"/>
    </location>
</feature>
<evidence type="ECO:0000256" key="1">
    <source>
        <dbReference type="SAM" id="MobiDB-lite"/>
    </source>
</evidence>
<sequence>MAHHYSEAAHKTENNNLNQENRRIGSGNRGQLVVAEKAHHKGVHETQRRGDEVLQDHGKRQLPQPTVKAGLLAKDGKHSYLNYSLLI</sequence>
<feature type="compositionally biased region" description="Basic and acidic residues" evidence="1">
    <location>
        <begin position="43"/>
        <end position="59"/>
    </location>
</feature>
<proteinExistence type="predicted"/>